<evidence type="ECO:0000313" key="2">
    <source>
        <dbReference type="Proteomes" id="UP000194266"/>
    </source>
</evidence>
<reference evidence="1 2" key="1">
    <citation type="submission" date="2016-12" db="EMBL/GenBank/DDBJ databases">
        <title>Genome Mining:The Detection of Biosynthetic Gene Clusters to Aid in the Expression of Curamycin A produced by Streptomyces sp. strain CZA14.</title>
        <authorList>
            <person name="Durrell K.A."/>
            <person name="Kirby B.M."/>
            <person name="Khan W."/>
            <person name="Mthethwa T."/>
            <person name="Le Roes-Hill M."/>
        </authorList>
    </citation>
    <scope>NUCLEOTIDE SEQUENCE [LARGE SCALE GENOMIC DNA]</scope>
    <source>
        <strain evidence="1 2">CZA14</strain>
    </source>
</reference>
<comment type="caution">
    <text evidence="1">The sequence shown here is derived from an EMBL/GenBank/DDBJ whole genome shotgun (WGS) entry which is preliminary data.</text>
</comment>
<gene>
    <name evidence="1" type="ORF">OQI_30010</name>
</gene>
<dbReference type="EMBL" id="MRYD01000238">
    <property type="protein sequence ID" value="OSZ56948.1"/>
    <property type="molecule type" value="Genomic_DNA"/>
</dbReference>
<protein>
    <submittedName>
        <fullName evidence="1">Uncharacterized protein</fullName>
    </submittedName>
</protein>
<accession>A0ABX3YB62</accession>
<organism evidence="1 2">
    <name type="scientific">Streptomyces pharetrae CZA14</name>
    <dbReference type="NCBI Taxonomy" id="1144883"/>
    <lineage>
        <taxon>Bacteria</taxon>
        <taxon>Bacillati</taxon>
        <taxon>Actinomycetota</taxon>
        <taxon>Actinomycetes</taxon>
        <taxon>Kitasatosporales</taxon>
        <taxon>Streptomycetaceae</taxon>
        <taxon>Streptomyces</taxon>
    </lineage>
</organism>
<name>A0ABX3YB62_9ACTN</name>
<evidence type="ECO:0000313" key="1">
    <source>
        <dbReference type="EMBL" id="OSZ56948.1"/>
    </source>
</evidence>
<sequence>MPLDREAGGVVRDEIRDGALARHAGGEGLRGAARRAEVRHHRVRRFGPWPVAEATGCRSAAAVRY</sequence>
<dbReference type="Proteomes" id="UP000194266">
    <property type="component" value="Unassembled WGS sequence"/>
</dbReference>
<dbReference type="RefSeq" id="WP_086172389.1">
    <property type="nucleotide sequence ID" value="NZ_MRYD01000238.1"/>
</dbReference>
<keyword evidence="2" id="KW-1185">Reference proteome</keyword>
<proteinExistence type="predicted"/>